<name>A0A6J4WEW3_CORDP</name>
<dbReference type="Proteomes" id="UP000480222">
    <property type="component" value="Unassembled WGS sequence"/>
</dbReference>
<proteinExistence type="predicted"/>
<evidence type="ECO:0000256" key="1">
    <source>
        <dbReference type="SAM" id="MobiDB-lite"/>
    </source>
</evidence>
<feature type="region of interest" description="Disordered" evidence="1">
    <location>
        <begin position="56"/>
        <end position="89"/>
    </location>
</feature>
<dbReference type="AlphaFoldDB" id="A0A6J4WEW3"/>
<evidence type="ECO:0000313" key="2">
    <source>
        <dbReference type="EMBL" id="CAB0613658.1"/>
    </source>
</evidence>
<accession>A0A6J4WEW3</accession>
<reference evidence="2 3" key="1">
    <citation type="submission" date="2020-02" db="EMBL/GenBank/DDBJ databases">
        <authorList>
            <person name="Brisse S."/>
        </authorList>
    </citation>
    <scope>NUCLEOTIDE SEQUENCE [LARGE SCALE GENOMIC DNA]</scope>
    <source>
        <strain evidence="2">CIP107547</strain>
    </source>
</reference>
<dbReference type="EMBL" id="CADDAV010000022">
    <property type="protein sequence ID" value="CAB0613658.1"/>
    <property type="molecule type" value="Genomic_DNA"/>
</dbReference>
<sequence>MQCLKPDSFGVSLLPCPPEYKTNEPAYKPDSVLTPDKRRSAAIIHLDETITGRLKQLPTNSGEQPSSVRADIPSETTVRPNALLPVGFT</sequence>
<protein>
    <submittedName>
        <fullName evidence="2">Uncharacterized protein</fullName>
    </submittedName>
</protein>
<organism evidence="2 3">
    <name type="scientific">Corynebacterium diphtheriae</name>
    <dbReference type="NCBI Taxonomy" id="1717"/>
    <lineage>
        <taxon>Bacteria</taxon>
        <taxon>Bacillati</taxon>
        <taxon>Actinomycetota</taxon>
        <taxon>Actinomycetes</taxon>
        <taxon>Mycobacteriales</taxon>
        <taxon>Corynebacteriaceae</taxon>
        <taxon>Corynebacterium</taxon>
    </lineage>
</organism>
<comment type="caution">
    <text evidence="2">The sequence shown here is derived from an EMBL/GenBank/DDBJ whole genome shotgun (WGS) entry which is preliminary data.</text>
</comment>
<gene>
    <name evidence="2" type="ORF">CIP107547_01886</name>
</gene>
<evidence type="ECO:0000313" key="3">
    <source>
        <dbReference type="Proteomes" id="UP000480222"/>
    </source>
</evidence>
<feature type="compositionally biased region" description="Polar residues" evidence="1">
    <location>
        <begin position="57"/>
        <end position="67"/>
    </location>
</feature>